<evidence type="ECO:0000313" key="21">
    <source>
        <dbReference type="Proteomes" id="UP000309038"/>
    </source>
</evidence>
<evidence type="ECO:0000256" key="8">
    <source>
        <dbReference type="ARBA" id="ARBA00022741"/>
    </source>
</evidence>
<evidence type="ECO:0000256" key="1">
    <source>
        <dbReference type="ARBA" id="ARBA00001946"/>
    </source>
</evidence>
<evidence type="ECO:0000259" key="18">
    <source>
        <dbReference type="SMART" id="SM00864"/>
    </source>
</evidence>
<feature type="region of interest" description="Disordered" evidence="17">
    <location>
        <begin position="865"/>
        <end position="884"/>
    </location>
</feature>
<dbReference type="InterPro" id="IPR003008">
    <property type="entry name" value="Tubulin_FtsZ_GTPase"/>
</dbReference>
<dbReference type="GO" id="GO:0005525">
    <property type="term" value="F:GTP binding"/>
    <property type="evidence" value="ECO:0007669"/>
    <property type="project" value="UniProtKB-KW"/>
</dbReference>
<gene>
    <name evidence="20" type="ORF">EW026_g3395</name>
</gene>
<feature type="compositionally biased region" description="Basic and acidic residues" evidence="17">
    <location>
        <begin position="581"/>
        <end position="596"/>
    </location>
</feature>
<dbReference type="Gene3D" id="3.30.1330.20">
    <property type="entry name" value="Tubulin/FtsZ, C-terminal domain"/>
    <property type="match status" value="1"/>
</dbReference>
<evidence type="ECO:0000256" key="13">
    <source>
        <dbReference type="ARBA" id="ARBA00034296"/>
    </source>
</evidence>
<feature type="region of interest" description="Disordered" evidence="17">
    <location>
        <begin position="577"/>
        <end position="639"/>
    </location>
</feature>
<keyword evidence="21" id="KW-1185">Reference proteome</keyword>
<dbReference type="InterPro" id="IPR037103">
    <property type="entry name" value="Tubulin/FtsZ-like_C"/>
</dbReference>
<proteinExistence type="inferred from homology"/>
<evidence type="ECO:0000256" key="3">
    <source>
        <dbReference type="ARBA" id="ARBA00009636"/>
    </source>
</evidence>
<dbReference type="InterPro" id="IPR029058">
    <property type="entry name" value="AB_hydrolase_fold"/>
</dbReference>
<dbReference type="InterPro" id="IPR017975">
    <property type="entry name" value="Tubulin_CS"/>
</dbReference>
<comment type="similarity">
    <text evidence="3">Belongs to the tubulin family.</text>
</comment>
<dbReference type="GO" id="GO:0016787">
    <property type="term" value="F:hydrolase activity"/>
    <property type="evidence" value="ECO:0007669"/>
    <property type="project" value="UniProtKB-KW"/>
</dbReference>
<dbReference type="GO" id="GO:0005200">
    <property type="term" value="F:structural constituent of cytoskeleton"/>
    <property type="evidence" value="ECO:0007669"/>
    <property type="project" value="InterPro"/>
</dbReference>
<evidence type="ECO:0000256" key="2">
    <source>
        <dbReference type="ARBA" id="ARBA00004245"/>
    </source>
</evidence>
<dbReference type="FunFam" id="1.10.287.600:FF:000005">
    <property type="entry name" value="Tubulin alpha chain"/>
    <property type="match status" value="1"/>
</dbReference>
<dbReference type="Pfam" id="PF00091">
    <property type="entry name" value="Tubulin"/>
    <property type="match status" value="1"/>
</dbReference>
<dbReference type="GO" id="GO:0046872">
    <property type="term" value="F:metal ion binding"/>
    <property type="evidence" value="ECO:0007669"/>
    <property type="project" value="UniProtKB-KW"/>
</dbReference>
<feature type="coiled-coil region" evidence="16">
    <location>
        <begin position="1325"/>
        <end position="1352"/>
    </location>
</feature>
<sequence length="1355" mass="151257">MTVSTTSAAFHITPVAIKTFFKHIKNKGRKLKDGDASVVATDDVFFDEAYHIVKAFIEMGTQNTIESLQAFTNTHVPAPYWAAVSTVLIPLVTCNKAADLLIDWFGPEDLKMIVGGERWWQIRGLDGIDAEWVTEKEFLSDESVHIGKKLSTEDTNILRMEHLDTVMLYVHGGAYFWGSINTHRYQIIRYARKIKSRAFAVNYRKAPQYPWPCPLQDVLAAYFYLISPPEGALHKAIPPSKIILAGDSAGGGLCITLLTVLRDMGVEQPAGAVLISPWVDLTHSFPSVMENMGTDIIPPHGFIHKPSPIWPIHPVPKDDDARIEPTRTDPPPLPGHADTLRPSKERLVEQIDQRLEKGAEEGRPVHTGELEDGNVGSQAEMLEQGPSDNEESKRSSDKSTGSECSSGKGKQSRPSVRSLAGVKEDDPNYEDALSFWEPKPPKVFMKDPEEQPLELRSQIQIYALNEQLTHPLVSPVLQGSLGNLCPLYIIAGDGEVLRDEIIYLAHKAAHPEQYPTRRGVIRDGRRQKENLEKFQTPTKVHLQVFDGMCHVLTVFTFTASAKYAYRSIAEFVKHVTSHSPGHLDRNPFPELHRPPSEIEDSGSEDEDRPYRAESTTRLGSSKFSGLFKRHHEKAPTSPEDIRMYRDNEKVTKLEVDRGQADMRETSTVGEPESSQSSSNTSGEHNFTKAKQDRDIAGVIMLRERVDIFGHVRPMEPKEQIPALNIEPRRIGIIKEDPVRRWLTGQEIWDKRFKHAAIKVEHDRQQYEHKFKTVIERAVAQGFERHDDPPQPSVPRRRSESVASTSSVMSIGPLDVDGERPAPSSIVSRRDNRESIALLKKSIYHSAPVTHKNVPKRSTADAMMAAFDPDDSPVKPPKQSEQQTESNILPMHGLRIWQSLVTPVFARRKMREVISVHVGQAGVQIGNACWELYTVEHGLSPDGRIVEGSPSAHDDGFSTFFSETSSGKHVPRSLYVDLEPNVIDEVRSGTYRSLFHPETLVTGKEDAASNYARGHYTVGKEMIDTVMDKVRRLADNCSGLQGFFVFHSFGGGTGSGFGALVLERLSTDYGKKSKLEFSVYPAPTMANSVVEPYNSVLTTHTTLEHSDCSFMVDNEAIYDICKKRLNITSPGFTNLNRLIAQVVSSVTASLRFDGSLNVDLNEFQTNLVPFPRIHFPLATFAPIVSSAKAHHEQNSVADMTFSCFETGNQMVKCDPREGKYMACALLYRGDVVPKDVNAAVSIIKTKRTIQFVDWCPTGFKLGICNEPPAHIPGGDLSKVSRSLCMLSNTTAISTAWSRLDHKFDLLYSKRAFVHWYVGEGMEEGEFSEAREDLAALEKDYEEVGIDSADAEEAGEY</sequence>
<feature type="compositionally biased region" description="Basic and acidic residues" evidence="17">
    <location>
        <begin position="315"/>
        <end position="327"/>
    </location>
</feature>
<protein>
    <recommendedName>
        <fullName evidence="22">Alpha/beta-hydrolase</fullName>
    </recommendedName>
</protein>
<feature type="active site" evidence="15">
    <location>
        <position position="248"/>
    </location>
</feature>
<evidence type="ECO:0000256" key="17">
    <source>
        <dbReference type="SAM" id="MobiDB-lite"/>
    </source>
</evidence>
<feature type="compositionally biased region" description="Low complexity" evidence="17">
    <location>
        <begin position="800"/>
        <end position="809"/>
    </location>
</feature>
<evidence type="ECO:0000256" key="9">
    <source>
        <dbReference type="ARBA" id="ARBA00022801"/>
    </source>
</evidence>
<dbReference type="Pfam" id="PF03953">
    <property type="entry name" value="Tubulin_C"/>
    <property type="match status" value="1"/>
</dbReference>
<dbReference type="InterPro" id="IPR033140">
    <property type="entry name" value="Lipase_GDXG_put_SER_AS"/>
</dbReference>
<dbReference type="EMBL" id="SGPJ01000101">
    <property type="protein sequence ID" value="THG98874.1"/>
    <property type="molecule type" value="Genomic_DNA"/>
</dbReference>
<dbReference type="PROSITE" id="PS01174">
    <property type="entry name" value="LIPASE_GDXG_SER"/>
    <property type="match status" value="1"/>
</dbReference>
<dbReference type="InterPro" id="IPR002168">
    <property type="entry name" value="Lipase_GDXG_HIS_AS"/>
</dbReference>
<reference evidence="20 21" key="1">
    <citation type="submission" date="2019-02" db="EMBL/GenBank/DDBJ databases">
        <title>Genome sequencing of the rare red list fungi Phlebia centrifuga.</title>
        <authorList>
            <person name="Buettner E."/>
            <person name="Kellner H."/>
        </authorList>
    </citation>
    <scope>NUCLEOTIDE SEQUENCE [LARGE SCALE GENOMIC DNA]</scope>
    <source>
        <strain evidence="20 21">DSM 108282</strain>
    </source>
</reference>
<evidence type="ECO:0000259" key="19">
    <source>
        <dbReference type="SMART" id="SM00865"/>
    </source>
</evidence>
<dbReference type="SMART" id="SM00864">
    <property type="entry name" value="Tubulin"/>
    <property type="match status" value="1"/>
</dbReference>
<dbReference type="PANTHER" id="PTHR11588">
    <property type="entry name" value="TUBULIN"/>
    <property type="match status" value="1"/>
</dbReference>
<evidence type="ECO:0000256" key="4">
    <source>
        <dbReference type="ARBA" id="ARBA00010515"/>
    </source>
</evidence>
<dbReference type="PROSITE" id="PS01173">
    <property type="entry name" value="LIPASE_GDXG_HIS"/>
    <property type="match status" value="1"/>
</dbReference>
<evidence type="ECO:0008006" key="22">
    <source>
        <dbReference type="Google" id="ProtNLM"/>
    </source>
</evidence>
<dbReference type="InterPro" id="IPR002452">
    <property type="entry name" value="Alpha_tubulin"/>
</dbReference>
<dbReference type="CDD" id="cd02186">
    <property type="entry name" value="alpha_tubulin"/>
    <property type="match status" value="1"/>
</dbReference>
<feature type="domain" description="Tubulin/FtsZ 2-layer sandwich" evidence="19">
    <location>
        <begin position="1155"/>
        <end position="1300"/>
    </location>
</feature>
<evidence type="ECO:0000256" key="15">
    <source>
        <dbReference type="PROSITE-ProRule" id="PRU10038"/>
    </source>
</evidence>
<keyword evidence="12" id="KW-0206">Cytoskeleton</keyword>
<dbReference type="GO" id="GO:0005874">
    <property type="term" value="C:microtubule"/>
    <property type="evidence" value="ECO:0007669"/>
    <property type="project" value="UniProtKB-KW"/>
</dbReference>
<dbReference type="Gene3D" id="3.40.50.1440">
    <property type="entry name" value="Tubulin/FtsZ, GTPase domain"/>
    <property type="match status" value="1"/>
</dbReference>
<keyword evidence="6" id="KW-0493">Microtubule</keyword>
<dbReference type="PRINTS" id="PR01161">
    <property type="entry name" value="TUBULIN"/>
</dbReference>
<dbReference type="Gene3D" id="3.40.50.1820">
    <property type="entry name" value="alpha/beta hydrolase"/>
    <property type="match status" value="2"/>
</dbReference>
<keyword evidence="11" id="KW-0342">GTP-binding</keyword>
<evidence type="ECO:0000256" key="14">
    <source>
        <dbReference type="ARBA" id="ARBA00049117"/>
    </source>
</evidence>
<dbReference type="SUPFAM" id="SSF55307">
    <property type="entry name" value="Tubulin C-terminal domain-like"/>
    <property type="match status" value="1"/>
</dbReference>
<keyword evidence="9" id="KW-0378">Hydrolase</keyword>
<dbReference type="InterPro" id="IPR000217">
    <property type="entry name" value="Tubulin"/>
</dbReference>
<name>A0A4S4KKB6_9APHY</name>
<keyword evidence="16" id="KW-0175">Coiled coil</keyword>
<dbReference type="SUPFAM" id="SSF53474">
    <property type="entry name" value="alpha/beta-Hydrolases"/>
    <property type="match status" value="1"/>
</dbReference>
<dbReference type="InterPro" id="IPR008280">
    <property type="entry name" value="Tub_FtsZ_C"/>
</dbReference>
<dbReference type="InterPro" id="IPR023123">
    <property type="entry name" value="Tubulin_C"/>
</dbReference>
<feature type="region of interest" description="Disordered" evidence="17">
    <location>
        <begin position="656"/>
        <end position="690"/>
    </location>
</feature>
<feature type="compositionally biased region" description="Acidic residues" evidence="17">
    <location>
        <begin position="597"/>
        <end position="607"/>
    </location>
</feature>
<dbReference type="PRINTS" id="PR01162">
    <property type="entry name" value="ALPHATUBULIN"/>
</dbReference>
<keyword evidence="8" id="KW-0547">Nucleotide-binding</keyword>
<accession>A0A4S4KKB6</accession>
<evidence type="ECO:0000256" key="16">
    <source>
        <dbReference type="SAM" id="Coils"/>
    </source>
</evidence>
<feature type="region of interest" description="Disordered" evidence="17">
    <location>
        <begin position="308"/>
        <end position="434"/>
    </location>
</feature>
<dbReference type="FunFam" id="3.40.50.1440:FF:000008">
    <property type="entry name" value="Tubulin alpha chain"/>
    <property type="match status" value="1"/>
</dbReference>
<feature type="compositionally biased region" description="Polar residues" evidence="17">
    <location>
        <begin position="398"/>
        <end position="415"/>
    </location>
</feature>
<keyword evidence="5" id="KW-0963">Cytoplasm</keyword>
<comment type="cofactor">
    <cofactor evidence="1">
        <name>Mg(2+)</name>
        <dbReference type="ChEBI" id="CHEBI:18420"/>
    </cofactor>
</comment>
<comment type="function">
    <text evidence="13">Tubulin is the major constituent of microtubules, a cylinder consisting of laterally associated linear protofilaments composed of alpha- and beta-tubulin heterodimers. Microtubules grow by the addition of GTP-tubulin dimers to the microtubule end, where a stabilizing cap forms. Below the cap, tubulin dimers are in GDP-bound state, owing to GTPase activity of alpha-tubulin.</text>
</comment>
<evidence type="ECO:0000256" key="12">
    <source>
        <dbReference type="ARBA" id="ARBA00023212"/>
    </source>
</evidence>
<comment type="subcellular location">
    <subcellularLocation>
        <location evidence="2">Cytoplasm</location>
        <location evidence="2">Cytoskeleton</location>
    </subcellularLocation>
</comment>
<dbReference type="Pfam" id="PF07859">
    <property type="entry name" value="Abhydrolase_3"/>
    <property type="match status" value="1"/>
</dbReference>
<evidence type="ECO:0000256" key="10">
    <source>
        <dbReference type="ARBA" id="ARBA00022842"/>
    </source>
</evidence>
<feature type="domain" description="Tubulin/FtsZ GTPase" evidence="18">
    <location>
        <begin position="956"/>
        <end position="1153"/>
    </location>
</feature>
<evidence type="ECO:0000256" key="7">
    <source>
        <dbReference type="ARBA" id="ARBA00022723"/>
    </source>
</evidence>
<comment type="caution">
    <text evidence="20">The sequence shown here is derived from an EMBL/GenBank/DDBJ whole genome shotgun (WGS) entry which is preliminary data.</text>
</comment>
<comment type="catalytic activity">
    <reaction evidence="14">
        <text>GTP + H2O = GDP + phosphate + H(+)</text>
        <dbReference type="Rhea" id="RHEA:19669"/>
        <dbReference type="ChEBI" id="CHEBI:15377"/>
        <dbReference type="ChEBI" id="CHEBI:15378"/>
        <dbReference type="ChEBI" id="CHEBI:37565"/>
        <dbReference type="ChEBI" id="CHEBI:43474"/>
        <dbReference type="ChEBI" id="CHEBI:58189"/>
    </reaction>
    <physiologicalReaction direction="left-to-right" evidence="14">
        <dbReference type="Rhea" id="RHEA:19670"/>
    </physiologicalReaction>
</comment>
<dbReference type="GO" id="GO:0007017">
    <property type="term" value="P:microtubule-based process"/>
    <property type="evidence" value="ECO:0007669"/>
    <property type="project" value="InterPro"/>
</dbReference>
<feature type="region of interest" description="Disordered" evidence="17">
    <location>
        <begin position="781"/>
        <end position="827"/>
    </location>
</feature>
<organism evidence="20 21">
    <name type="scientific">Hermanssonia centrifuga</name>
    <dbReference type="NCBI Taxonomy" id="98765"/>
    <lineage>
        <taxon>Eukaryota</taxon>
        <taxon>Fungi</taxon>
        <taxon>Dikarya</taxon>
        <taxon>Basidiomycota</taxon>
        <taxon>Agaricomycotina</taxon>
        <taxon>Agaricomycetes</taxon>
        <taxon>Polyporales</taxon>
        <taxon>Meruliaceae</taxon>
        <taxon>Hermanssonia</taxon>
    </lineage>
</organism>
<feature type="compositionally biased region" description="Polar residues" evidence="17">
    <location>
        <begin position="613"/>
        <end position="623"/>
    </location>
</feature>
<keyword evidence="7" id="KW-0479">Metal-binding</keyword>
<evidence type="ECO:0000256" key="6">
    <source>
        <dbReference type="ARBA" id="ARBA00022701"/>
    </source>
</evidence>
<dbReference type="PROSITE" id="PS00227">
    <property type="entry name" value="TUBULIN"/>
    <property type="match status" value="1"/>
</dbReference>
<feature type="compositionally biased region" description="Basic and acidic residues" evidence="17">
    <location>
        <begin position="338"/>
        <end position="369"/>
    </location>
</feature>
<comment type="similarity">
    <text evidence="4">Belongs to the 'GDXG' lipolytic enzyme family.</text>
</comment>
<dbReference type="Proteomes" id="UP000309038">
    <property type="component" value="Unassembled WGS sequence"/>
</dbReference>
<keyword evidence="10" id="KW-0460">Magnesium</keyword>
<dbReference type="InterPro" id="IPR013094">
    <property type="entry name" value="AB_hydrolase_3"/>
</dbReference>
<evidence type="ECO:0000256" key="5">
    <source>
        <dbReference type="ARBA" id="ARBA00022490"/>
    </source>
</evidence>
<evidence type="ECO:0000256" key="11">
    <source>
        <dbReference type="ARBA" id="ARBA00023134"/>
    </source>
</evidence>
<evidence type="ECO:0000313" key="20">
    <source>
        <dbReference type="EMBL" id="THG98874.1"/>
    </source>
</evidence>
<dbReference type="InterPro" id="IPR036525">
    <property type="entry name" value="Tubulin/FtsZ_GTPase_sf"/>
</dbReference>
<dbReference type="InterPro" id="IPR018316">
    <property type="entry name" value="Tubulin/FtsZ_2-layer-sand-dom"/>
</dbReference>
<dbReference type="SMART" id="SM00865">
    <property type="entry name" value="Tubulin_C"/>
    <property type="match status" value="1"/>
</dbReference>
<dbReference type="FunFam" id="3.30.1330.20:FF:000001">
    <property type="entry name" value="Tubulin alpha chain"/>
    <property type="match status" value="1"/>
</dbReference>
<dbReference type="SUPFAM" id="SSF52490">
    <property type="entry name" value="Tubulin nucleotide-binding domain-like"/>
    <property type="match status" value="1"/>
</dbReference>
<dbReference type="Gene3D" id="1.10.287.600">
    <property type="entry name" value="Helix hairpin bin"/>
    <property type="match status" value="1"/>
</dbReference>